<evidence type="ECO:0000313" key="2">
    <source>
        <dbReference type="EMBL" id="MCD5312863.1"/>
    </source>
</evidence>
<dbReference type="RefSeq" id="WP_231443522.1">
    <property type="nucleotide sequence ID" value="NZ_JAJOMB010000009.1"/>
</dbReference>
<evidence type="ECO:0000313" key="3">
    <source>
        <dbReference type="Proteomes" id="UP001138997"/>
    </source>
</evidence>
<protein>
    <submittedName>
        <fullName evidence="2">DUF6461 domain-containing protein</fullName>
    </submittedName>
</protein>
<dbReference type="Proteomes" id="UP001138997">
    <property type="component" value="Unassembled WGS sequence"/>
</dbReference>
<gene>
    <name evidence="2" type="ORF">LR394_18300</name>
</gene>
<comment type="caution">
    <text evidence="2">The sequence shown here is derived from an EMBL/GenBank/DDBJ whole genome shotgun (WGS) entry which is preliminary data.</text>
</comment>
<sequence length="241" mass="26366">MAAERAPWTLNDLGFTITFTRGISPASVLAGYGADPAQATLRSRAQALDLRADGGHDVLQAGVCNHWAFGYEEVGWDGTRDVVLQALSDGTDTLSLYTFGGKVFFSHWRDGERLERFEPGALYTRPKWEPRPFWNQMQARLAPGTRRDHTALALIEQHIRADLTETLLTGPLLTLLLTTPAPDHLAPPPRQPKHRKPLRLVQPPTSATPSSATLTVTRPPAISNPTHLPDAPDTLGQLSSS</sequence>
<evidence type="ECO:0000256" key="1">
    <source>
        <dbReference type="SAM" id="MobiDB-lite"/>
    </source>
</evidence>
<feature type="region of interest" description="Disordered" evidence="1">
    <location>
        <begin position="183"/>
        <end position="241"/>
    </location>
</feature>
<dbReference type="Pfam" id="PF20062">
    <property type="entry name" value="DUF6461"/>
    <property type="match status" value="1"/>
</dbReference>
<dbReference type="AlphaFoldDB" id="A0A9X1NEW6"/>
<name>A0A9X1NEW6_9ACTN</name>
<reference evidence="2" key="1">
    <citation type="submission" date="2021-11" db="EMBL/GenBank/DDBJ databases">
        <title>Streptomyces corallinus and Kineosporia corallina sp. nov., two new coral-derived marine actinobacteria.</title>
        <authorList>
            <person name="Buangrab K."/>
            <person name="Sutthacheep M."/>
            <person name="Yeemin T."/>
            <person name="Harunari E."/>
            <person name="Igarashi Y."/>
            <person name="Sripreechasak P."/>
            <person name="Kanchanasin P."/>
            <person name="Tanasupawat S."/>
            <person name="Phongsopitanun W."/>
        </authorList>
    </citation>
    <scope>NUCLEOTIDE SEQUENCE</scope>
    <source>
        <strain evidence="2">JCM 31032</strain>
    </source>
</reference>
<feature type="compositionally biased region" description="Low complexity" evidence="1">
    <location>
        <begin position="203"/>
        <end position="213"/>
    </location>
</feature>
<dbReference type="EMBL" id="JAJOMB010000009">
    <property type="protein sequence ID" value="MCD5312863.1"/>
    <property type="molecule type" value="Genomic_DNA"/>
</dbReference>
<keyword evidence="3" id="KW-1185">Reference proteome</keyword>
<organism evidence="2 3">
    <name type="scientific">Kineosporia babensis</name>
    <dbReference type="NCBI Taxonomy" id="499548"/>
    <lineage>
        <taxon>Bacteria</taxon>
        <taxon>Bacillati</taxon>
        <taxon>Actinomycetota</taxon>
        <taxon>Actinomycetes</taxon>
        <taxon>Kineosporiales</taxon>
        <taxon>Kineosporiaceae</taxon>
        <taxon>Kineosporia</taxon>
    </lineage>
</organism>
<dbReference type="InterPro" id="IPR045592">
    <property type="entry name" value="DUF6461"/>
</dbReference>
<proteinExistence type="predicted"/>
<accession>A0A9X1NEW6</accession>